<evidence type="ECO:0000313" key="4">
    <source>
        <dbReference type="Proteomes" id="UP001157006"/>
    </source>
</evidence>
<keyword evidence="4" id="KW-1185">Reference proteome</keyword>
<dbReference type="InterPro" id="IPR044700">
    <property type="entry name" value="PIP2/PIPL1"/>
</dbReference>
<dbReference type="Proteomes" id="UP001157006">
    <property type="component" value="Unassembled WGS sequence"/>
</dbReference>
<dbReference type="PANTHER" id="PTHR34663">
    <property type="entry name" value="OS06G0637400 PROTEIN"/>
    <property type="match status" value="1"/>
</dbReference>
<dbReference type="AlphaFoldDB" id="A0AAV0YGY9"/>
<evidence type="ECO:0000256" key="1">
    <source>
        <dbReference type="SAM" id="MobiDB-lite"/>
    </source>
</evidence>
<protein>
    <recommendedName>
        <fullName evidence="5">Transmembrane protein</fullName>
    </recommendedName>
</protein>
<gene>
    <name evidence="3" type="ORF">VFH_U060000</name>
</gene>
<evidence type="ECO:0000256" key="2">
    <source>
        <dbReference type="SAM" id="SignalP"/>
    </source>
</evidence>
<accession>A0AAV0YGY9</accession>
<organism evidence="3 4">
    <name type="scientific">Vicia faba</name>
    <name type="common">Broad bean</name>
    <name type="synonym">Faba vulgaris</name>
    <dbReference type="NCBI Taxonomy" id="3906"/>
    <lineage>
        <taxon>Eukaryota</taxon>
        <taxon>Viridiplantae</taxon>
        <taxon>Streptophyta</taxon>
        <taxon>Embryophyta</taxon>
        <taxon>Tracheophyta</taxon>
        <taxon>Spermatophyta</taxon>
        <taxon>Magnoliopsida</taxon>
        <taxon>eudicotyledons</taxon>
        <taxon>Gunneridae</taxon>
        <taxon>Pentapetalae</taxon>
        <taxon>rosids</taxon>
        <taxon>fabids</taxon>
        <taxon>Fabales</taxon>
        <taxon>Fabaceae</taxon>
        <taxon>Papilionoideae</taxon>
        <taxon>50 kb inversion clade</taxon>
        <taxon>NPAAA clade</taxon>
        <taxon>Hologalegina</taxon>
        <taxon>IRL clade</taxon>
        <taxon>Fabeae</taxon>
        <taxon>Vicia</taxon>
    </lineage>
</organism>
<evidence type="ECO:0000313" key="3">
    <source>
        <dbReference type="EMBL" id="CAI8584128.1"/>
    </source>
</evidence>
<keyword evidence="2" id="KW-0732">Signal</keyword>
<name>A0AAV0YGY9_VICFA</name>
<sequence length="102" mass="10457">MDTKLKHSLTFLTFILLVSFFVSLAPKVSEARPLLSPLQGKDGVIGEVNGVFRTLKGEGPSPGVGHRIIGGMKDSGPSSGGVGHRFIGGMKDSGPSSGGVGH</sequence>
<reference evidence="3 4" key="1">
    <citation type="submission" date="2023-01" db="EMBL/GenBank/DDBJ databases">
        <authorList>
            <person name="Kreplak J."/>
        </authorList>
    </citation>
    <scope>NUCLEOTIDE SEQUENCE [LARGE SCALE GENOMIC DNA]</scope>
</reference>
<dbReference type="PANTHER" id="PTHR34663:SF8">
    <property type="entry name" value="PROTEIN, PUTATIVE-RELATED"/>
    <property type="match status" value="1"/>
</dbReference>
<feature type="signal peptide" evidence="2">
    <location>
        <begin position="1"/>
        <end position="31"/>
    </location>
</feature>
<feature type="region of interest" description="Disordered" evidence="1">
    <location>
        <begin position="62"/>
        <end position="102"/>
    </location>
</feature>
<evidence type="ECO:0008006" key="5">
    <source>
        <dbReference type="Google" id="ProtNLM"/>
    </source>
</evidence>
<dbReference type="EMBL" id="CATIWC010001434">
    <property type="protein sequence ID" value="CAI8584128.1"/>
    <property type="molecule type" value="Genomic_DNA"/>
</dbReference>
<comment type="caution">
    <text evidence="3">The sequence shown here is derived from an EMBL/GenBank/DDBJ whole genome shotgun (WGS) entry which is preliminary data.</text>
</comment>
<feature type="chain" id="PRO_5043785100" description="Transmembrane protein" evidence="2">
    <location>
        <begin position="32"/>
        <end position="102"/>
    </location>
</feature>
<dbReference type="GO" id="GO:0045087">
    <property type="term" value="P:innate immune response"/>
    <property type="evidence" value="ECO:0007669"/>
    <property type="project" value="InterPro"/>
</dbReference>
<proteinExistence type="predicted"/>
<dbReference type="GO" id="GO:0050793">
    <property type="term" value="P:regulation of developmental process"/>
    <property type="evidence" value="ECO:0007669"/>
    <property type="project" value="InterPro"/>
</dbReference>